<evidence type="ECO:0000256" key="1">
    <source>
        <dbReference type="SAM" id="MobiDB-lite"/>
    </source>
</evidence>
<evidence type="ECO:0000313" key="2">
    <source>
        <dbReference type="EMBL" id="WNL49703.1"/>
    </source>
</evidence>
<sequence>MSEKKQKTKFLRFFFSGRWFPSFCSRNPFSMLRVTSEELKKKLTQKQNTKNVGTRDHKVHK</sequence>
<reference evidence="2" key="1">
    <citation type="submission" date="2023-07" db="EMBL/GenBank/DDBJ databases">
        <authorList>
            <person name="Xia Y."/>
        </authorList>
    </citation>
    <scope>NUCLEOTIDE SEQUENCE</scope>
    <source>
        <strain evidence="2">F</strain>
    </source>
</reference>
<proteinExistence type="predicted"/>
<accession>A0AA96EME4</accession>
<dbReference type="EMBL" id="OR343188">
    <property type="protein sequence ID" value="WNL49703.1"/>
    <property type="molecule type" value="Genomic_DNA"/>
</dbReference>
<organism evidence="2">
    <name type="scientific">Marseillevirus sp</name>
    <dbReference type="NCBI Taxonomy" id="2809551"/>
    <lineage>
        <taxon>Viruses</taxon>
        <taxon>Varidnaviria</taxon>
        <taxon>Bamfordvirae</taxon>
        <taxon>Nucleocytoviricota</taxon>
        <taxon>Megaviricetes</taxon>
        <taxon>Pimascovirales</taxon>
        <taxon>Pimascovirales incertae sedis</taxon>
        <taxon>Marseilleviridae</taxon>
        <taxon>Marseillevirus</taxon>
    </lineage>
</organism>
<gene>
    <name evidence="2" type="ORF">MarFTMF_187</name>
</gene>
<protein>
    <submittedName>
        <fullName evidence="2">Uncharacterized protein</fullName>
    </submittedName>
</protein>
<name>A0AA96EME4_9VIRU</name>
<feature type="region of interest" description="Disordered" evidence="1">
    <location>
        <begin position="42"/>
        <end position="61"/>
    </location>
</feature>